<dbReference type="AlphaFoldDB" id="A0A0D2J0H9"/>
<evidence type="ECO:0008006" key="3">
    <source>
        <dbReference type="Google" id="ProtNLM"/>
    </source>
</evidence>
<proteinExistence type="predicted"/>
<evidence type="ECO:0000313" key="1">
    <source>
        <dbReference type="EMBL" id="KIX09166.1"/>
    </source>
</evidence>
<reference evidence="1 2" key="1">
    <citation type="submission" date="2015-01" db="EMBL/GenBank/DDBJ databases">
        <title>The Genome Sequence of Rhinocladiella mackenzie CBS 650.93.</title>
        <authorList>
            <consortium name="The Broad Institute Genomics Platform"/>
            <person name="Cuomo C."/>
            <person name="de Hoog S."/>
            <person name="Gorbushina A."/>
            <person name="Stielow B."/>
            <person name="Teixiera M."/>
            <person name="Abouelleil A."/>
            <person name="Chapman S.B."/>
            <person name="Priest M."/>
            <person name="Young S.K."/>
            <person name="Wortman J."/>
            <person name="Nusbaum C."/>
            <person name="Birren B."/>
        </authorList>
    </citation>
    <scope>NUCLEOTIDE SEQUENCE [LARGE SCALE GENOMIC DNA]</scope>
    <source>
        <strain evidence="1 2">CBS 650.93</strain>
    </source>
</reference>
<dbReference type="STRING" id="1442369.A0A0D2J0H9"/>
<keyword evidence="2" id="KW-1185">Reference proteome</keyword>
<dbReference type="Proteomes" id="UP000053617">
    <property type="component" value="Unassembled WGS sequence"/>
</dbReference>
<dbReference type="RefSeq" id="XP_013276302.1">
    <property type="nucleotide sequence ID" value="XM_013420848.1"/>
</dbReference>
<dbReference type="VEuPathDB" id="FungiDB:Z518_00245"/>
<sequence>MSPVAGDKDGVEAPVVVEWRSGFSNPTSFKEYRLDQLVYTLRQMHIAENSTESSPAAPVNFSMLYREGWITTDPSFTSIGLVYKFLQDRRQDPPALDLRFAMALALAQSLANMVTVGWMHKAVRSHNVLVFDKENLSELFLAGFTYMRSGDAEREDLSTLPCHDPTFQLYRPSLQQARPPDQGTTTERSRLQALRNTRFDTFGLGIVMLEVGLWKIVDSLAEPLADKMSAQEFLTSKELRSWIARLSSRMGDTYCNAVKACIDFGRGSVQQKDEKTSSKNSL</sequence>
<organism evidence="1 2">
    <name type="scientific">Rhinocladiella mackenziei CBS 650.93</name>
    <dbReference type="NCBI Taxonomy" id="1442369"/>
    <lineage>
        <taxon>Eukaryota</taxon>
        <taxon>Fungi</taxon>
        <taxon>Dikarya</taxon>
        <taxon>Ascomycota</taxon>
        <taxon>Pezizomycotina</taxon>
        <taxon>Eurotiomycetes</taxon>
        <taxon>Chaetothyriomycetidae</taxon>
        <taxon>Chaetothyriales</taxon>
        <taxon>Herpotrichiellaceae</taxon>
        <taxon>Rhinocladiella</taxon>
    </lineage>
</organism>
<gene>
    <name evidence="1" type="ORF">Z518_00245</name>
</gene>
<accession>A0A0D2J0H9</accession>
<dbReference type="EMBL" id="KN847475">
    <property type="protein sequence ID" value="KIX09166.1"/>
    <property type="molecule type" value="Genomic_DNA"/>
</dbReference>
<dbReference type="PANTHER" id="PTHR37542:SF3">
    <property type="entry name" value="PRION-INHIBITION AND PROPAGATION HELO DOMAIN-CONTAINING PROTEIN"/>
    <property type="match status" value="1"/>
</dbReference>
<dbReference type="OrthoDB" id="1911848at2759"/>
<protein>
    <recommendedName>
        <fullName evidence="3">Protein kinase domain-containing protein</fullName>
    </recommendedName>
</protein>
<dbReference type="HOGENOM" id="CLU_987477_0_0_1"/>
<dbReference type="Gene3D" id="1.10.510.10">
    <property type="entry name" value="Transferase(Phosphotransferase) domain 1"/>
    <property type="match status" value="1"/>
</dbReference>
<evidence type="ECO:0000313" key="2">
    <source>
        <dbReference type="Proteomes" id="UP000053617"/>
    </source>
</evidence>
<dbReference type="PANTHER" id="PTHR37542">
    <property type="entry name" value="HELO DOMAIN-CONTAINING PROTEIN-RELATED"/>
    <property type="match status" value="1"/>
</dbReference>
<dbReference type="GeneID" id="25288316"/>
<name>A0A0D2J0H9_9EURO</name>